<reference evidence="2 4" key="2">
    <citation type="submission" date="2018-06" db="EMBL/GenBank/DDBJ databases">
        <authorList>
            <consortium name="Pathogen Informatics"/>
            <person name="Doyle S."/>
        </authorList>
    </citation>
    <scope>NUCLEOTIDE SEQUENCE [LARGE SCALE GENOMIC DNA]</scope>
    <source>
        <strain evidence="2 4">NCTC9810</strain>
    </source>
</reference>
<evidence type="ECO:0000313" key="4">
    <source>
        <dbReference type="Proteomes" id="UP000255124"/>
    </source>
</evidence>
<dbReference type="InterPro" id="IPR012902">
    <property type="entry name" value="N_methyl_site"/>
</dbReference>
<proteinExistence type="predicted"/>
<evidence type="ECO:0000313" key="2">
    <source>
        <dbReference type="EMBL" id="SUU92638.1"/>
    </source>
</evidence>
<gene>
    <name evidence="1" type="ORF">CYJ34_07260</name>
    <name evidence="2" type="ORF">NCTC9810_00972</name>
</gene>
<protein>
    <recommendedName>
        <fullName evidence="5">Prepilin-type N-terminal cleavage/methylation domain-containing protein</fullName>
    </recommendedName>
</protein>
<dbReference type="EMBL" id="PKGS01000005">
    <property type="protein sequence ID" value="PKZ15809.1"/>
    <property type="molecule type" value="Genomic_DNA"/>
</dbReference>
<sequence length="172" mass="19501">MRKKGFTLVELLASIAIISLLIVVTSAIFSINIKASKNAYENEVNYKETVVAMMYIENVIRGSHKIELIEDTGETNFKAYILDENSNKISSVYFKTSKSSDGNNYLMAVRDNISKTTDDVFDSTIKSGTIRIAKCKDLYVKYDLSNDIATIILNKNDRKLRFESKIYLGDRL</sequence>
<keyword evidence="3" id="KW-1185">Reference proteome</keyword>
<name>A0A2I1M6U5_9FIRM</name>
<dbReference type="RefSeq" id="WP_101540627.1">
    <property type="nucleotide sequence ID" value="NZ_PKGS01000005.1"/>
</dbReference>
<dbReference type="PROSITE" id="PS00409">
    <property type="entry name" value="PROKAR_NTER_METHYL"/>
    <property type="match status" value="1"/>
</dbReference>
<dbReference type="AlphaFoldDB" id="A0A2I1M6U5"/>
<evidence type="ECO:0000313" key="3">
    <source>
        <dbReference type="Proteomes" id="UP000234335"/>
    </source>
</evidence>
<evidence type="ECO:0000313" key="1">
    <source>
        <dbReference type="EMBL" id="PKZ15809.1"/>
    </source>
</evidence>
<dbReference type="EMBL" id="UFTA01000002">
    <property type="protein sequence ID" value="SUU92638.1"/>
    <property type="molecule type" value="Genomic_DNA"/>
</dbReference>
<organism evidence="1 3">
    <name type="scientific">Anaerococcus octavius</name>
    <dbReference type="NCBI Taxonomy" id="54007"/>
    <lineage>
        <taxon>Bacteria</taxon>
        <taxon>Bacillati</taxon>
        <taxon>Bacillota</taxon>
        <taxon>Tissierellia</taxon>
        <taxon>Tissierellales</taxon>
        <taxon>Peptoniphilaceae</taxon>
        <taxon>Anaerococcus</taxon>
    </lineage>
</organism>
<dbReference type="Pfam" id="PF07963">
    <property type="entry name" value="N_methyl"/>
    <property type="match status" value="1"/>
</dbReference>
<reference evidence="1 3" key="1">
    <citation type="submission" date="2017-12" db="EMBL/GenBank/DDBJ databases">
        <title>Phylogenetic diversity of female urinary microbiome.</title>
        <authorList>
            <person name="Thomas-White K."/>
            <person name="Wolfe A.J."/>
        </authorList>
    </citation>
    <scope>NUCLEOTIDE SEQUENCE [LARGE SCALE GENOMIC DNA]</scope>
    <source>
        <strain evidence="1 3">UMB0119</strain>
    </source>
</reference>
<evidence type="ECO:0008006" key="5">
    <source>
        <dbReference type="Google" id="ProtNLM"/>
    </source>
</evidence>
<dbReference type="Proteomes" id="UP000255124">
    <property type="component" value="Unassembled WGS sequence"/>
</dbReference>
<dbReference type="OrthoDB" id="1692987at2"/>
<accession>A0A2I1M6U5</accession>
<dbReference type="NCBIfam" id="TIGR02532">
    <property type="entry name" value="IV_pilin_GFxxxE"/>
    <property type="match status" value="1"/>
</dbReference>
<dbReference type="Proteomes" id="UP000234335">
    <property type="component" value="Unassembled WGS sequence"/>
</dbReference>